<evidence type="ECO:0000313" key="3">
    <source>
        <dbReference type="Proteomes" id="UP000185093"/>
    </source>
</evidence>
<proteinExistence type="predicted"/>
<feature type="transmembrane region" description="Helical" evidence="1">
    <location>
        <begin position="73"/>
        <end position="95"/>
    </location>
</feature>
<dbReference type="NCBIfam" id="TIGR04370">
    <property type="entry name" value="glyco_rpt_poly"/>
    <property type="match status" value="1"/>
</dbReference>
<feature type="transmembrane region" description="Helical" evidence="1">
    <location>
        <begin position="398"/>
        <end position="419"/>
    </location>
</feature>
<accession>A0ABY1JFG6</accession>
<gene>
    <name evidence="2" type="ORF">SAMN05444368_1935</name>
</gene>
<dbReference type="Proteomes" id="UP000185093">
    <property type="component" value="Unassembled WGS sequence"/>
</dbReference>
<name>A0ABY1JFG6_9BACT</name>
<feature type="transmembrane region" description="Helical" evidence="1">
    <location>
        <begin position="208"/>
        <end position="225"/>
    </location>
</feature>
<feature type="transmembrane region" description="Helical" evidence="1">
    <location>
        <begin position="122"/>
        <end position="145"/>
    </location>
</feature>
<organism evidence="2 3">
    <name type="scientific">Acetomicrobium flavidum</name>
    <dbReference type="NCBI Taxonomy" id="49896"/>
    <lineage>
        <taxon>Bacteria</taxon>
        <taxon>Thermotogati</taxon>
        <taxon>Synergistota</taxon>
        <taxon>Synergistia</taxon>
        <taxon>Synergistales</taxon>
        <taxon>Acetomicrobiaceae</taxon>
        <taxon>Acetomicrobium</taxon>
    </lineage>
</organism>
<sequence length="461" mass="52521">MSFILISAVTLILSIILFKKAAGTLSIFKINMISLIFYYQLVLQCFIGVNIAIFRLDNHYLLSKITDSNIRLITYLSVMYVMIMLPLSMVLFSLITKFKSRREFFSYVQRPIKSIMSKYDSAVYYTMCFFSAISFISILYIFFVIGKIPLLDVLSGKDSLYLAQLRISASRGFGGNVYIRNILALGLTPFLSYIAYSYYKMYSIRRWKLLFIFLFICSFFAYTYNLAKAPVLMYIISFLFLNVLIKGNISKRVLLIVVIVVFILITFMYIALGGIANLADLFSINSGPIGRIILGQITPLFYHFDIFPRIEPFLYGRSFPQSILSLFDVESIRSARIVMSIINPRGIEAGTAGVMNTLFIGEAYANFGWLGVMIGTLYVGFFIQFVYILFLRLPKNPLTLGLFTYFSVKIPSIVTGGFVDFIYNAVFITIVILAMSFLILSMILKRGAINPNKMVLQKNKN</sequence>
<protein>
    <submittedName>
        <fullName evidence="2">Oligosaccharide repeat unit polymerase</fullName>
    </submittedName>
</protein>
<comment type="caution">
    <text evidence="2">The sequence shown here is derived from an EMBL/GenBank/DDBJ whole genome shotgun (WGS) entry which is preliminary data.</text>
</comment>
<keyword evidence="1" id="KW-0812">Transmembrane</keyword>
<feature type="transmembrane region" description="Helical" evidence="1">
    <location>
        <begin position="367"/>
        <end position="391"/>
    </location>
</feature>
<evidence type="ECO:0000313" key="2">
    <source>
        <dbReference type="EMBL" id="SIN78826.1"/>
    </source>
</evidence>
<feature type="transmembrane region" description="Helical" evidence="1">
    <location>
        <begin position="231"/>
        <end position="247"/>
    </location>
</feature>
<feature type="transmembrane region" description="Helical" evidence="1">
    <location>
        <begin position="254"/>
        <end position="276"/>
    </location>
</feature>
<keyword evidence="1" id="KW-0472">Membrane</keyword>
<dbReference type="RefSeq" id="WP_074200064.1">
    <property type="nucleotide sequence ID" value="NZ_FSQZ01000001.1"/>
</dbReference>
<reference evidence="2 3" key="1">
    <citation type="submission" date="2016-11" db="EMBL/GenBank/DDBJ databases">
        <authorList>
            <person name="Varghese N."/>
            <person name="Submissions S."/>
        </authorList>
    </citation>
    <scope>NUCLEOTIDE SEQUENCE [LARGE SCALE GENOMIC DNA]</scope>
    <source>
        <strain evidence="2 3">DSM 20664</strain>
    </source>
</reference>
<feature type="transmembrane region" description="Helical" evidence="1">
    <location>
        <begin position="178"/>
        <end position="196"/>
    </location>
</feature>
<feature type="transmembrane region" description="Helical" evidence="1">
    <location>
        <begin position="35"/>
        <end position="53"/>
    </location>
</feature>
<feature type="transmembrane region" description="Helical" evidence="1">
    <location>
        <begin position="6"/>
        <end position="28"/>
    </location>
</feature>
<keyword evidence="1" id="KW-1133">Transmembrane helix</keyword>
<evidence type="ECO:0000256" key="1">
    <source>
        <dbReference type="SAM" id="Phobius"/>
    </source>
</evidence>
<keyword evidence="3" id="KW-1185">Reference proteome</keyword>
<feature type="transmembrane region" description="Helical" evidence="1">
    <location>
        <begin position="425"/>
        <end position="444"/>
    </location>
</feature>
<dbReference type="EMBL" id="FSQZ01000001">
    <property type="protein sequence ID" value="SIN78826.1"/>
    <property type="molecule type" value="Genomic_DNA"/>
</dbReference>